<keyword evidence="1" id="KW-0472">Membrane</keyword>
<sequence>MMAKRVALLSVGLMIVGFAGGYALSDTRATLTLYHVGGLGAVGLISSGAGAVARGKGYGFWPAFLTALLPAVLVGLLVAYLAPSTGVVGEPYVCGGPVSLSVALLVLALWAIRKRKDEYR</sequence>
<comment type="caution">
    <text evidence="2">The sequence shown here is derived from an EMBL/GenBank/DDBJ whole genome shotgun (WGS) entry which is preliminary data.</text>
</comment>
<evidence type="ECO:0008006" key="4">
    <source>
        <dbReference type="Google" id="ProtNLM"/>
    </source>
</evidence>
<feature type="transmembrane region" description="Helical" evidence="1">
    <location>
        <begin position="60"/>
        <end position="82"/>
    </location>
</feature>
<keyword evidence="3" id="KW-1185">Reference proteome</keyword>
<proteinExistence type="predicted"/>
<dbReference type="EMBL" id="JBHPEI010000006">
    <property type="protein sequence ID" value="MFC1799433.1"/>
    <property type="molecule type" value="Genomic_DNA"/>
</dbReference>
<evidence type="ECO:0000256" key="1">
    <source>
        <dbReference type="SAM" id="Phobius"/>
    </source>
</evidence>
<feature type="transmembrane region" description="Helical" evidence="1">
    <location>
        <begin position="94"/>
        <end position="112"/>
    </location>
</feature>
<organism evidence="2 3">
    <name type="scientific">Eiseniibacteriota bacterium</name>
    <dbReference type="NCBI Taxonomy" id="2212470"/>
    <lineage>
        <taxon>Bacteria</taxon>
        <taxon>Candidatus Eiseniibacteriota</taxon>
    </lineage>
</organism>
<evidence type="ECO:0000313" key="3">
    <source>
        <dbReference type="Proteomes" id="UP001594288"/>
    </source>
</evidence>
<dbReference type="Proteomes" id="UP001594288">
    <property type="component" value="Unassembled WGS sequence"/>
</dbReference>
<keyword evidence="1" id="KW-1133">Transmembrane helix</keyword>
<feature type="transmembrane region" description="Helical" evidence="1">
    <location>
        <begin position="33"/>
        <end position="53"/>
    </location>
</feature>
<accession>A0ABV6YMY9</accession>
<gene>
    <name evidence="2" type="ORF">ACFL2Z_00770</name>
</gene>
<protein>
    <recommendedName>
        <fullName evidence="4">Integral membrane protein</fullName>
    </recommendedName>
</protein>
<keyword evidence="1" id="KW-0812">Transmembrane</keyword>
<reference evidence="2 3" key="1">
    <citation type="submission" date="2024-09" db="EMBL/GenBank/DDBJ databases">
        <authorList>
            <person name="D'Angelo T."/>
        </authorList>
    </citation>
    <scope>NUCLEOTIDE SEQUENCE [LARGE SCALE GENOMIC DNA]</scope>
    <source>
        <strain evidence="2">SAG AM-311-F02</strain>
    </source>
</reference>
<evidence type="ECO:0000313" key="2">
    <source>
        <dbReference type="EMBL" id="MFC1799433.1"/>
    </source>
</evidence>
<name>A0ABV6YMY9_UNCEI</name>